<keyword evidence="1" id="KW-0472">Membrane</keyword>
<proteinExistence type="predicted"/>
<dbReference type="Proteomes" id="UP000249396">
    <property type="component" value="Unassembled WGS sequence"/>
</dbReference>
<protein>
    <recommendedName>
        <fullName evidence="2">TraG N-terminal Proteobacteria domain-containing protein</fullName>
    </recommendedName>
</protein>
<keyword evidence="1" id="KW-1133">Transmembrane helix</keyword>
<feature type="transmembrane region" description="Helical" evidence="1">
    <location>
        <begin position="289"/>
        <end position="309"/>
    </location>
</feature>
<dbReference type="Pfam" id="PF07916">
    <property type="entry name" value="TraG_N"/>
    <property type="match status" value="1"/>
</dbReference>
<feature type="transmembrane region" description="Helical" evidence="1">
    <location>
        <begin position="219"/>
        <end position="239"/>
    </location>
</feature>
<evidence type="ECO:0000313" key="4">
    <source>
        <dbReference type="Proteomes" id="UP000249396"/>
    </source>
</evidence>
<feature type="domain" description="TraG N-terminal Proteobacteria" evidence="2">
    <location>
        <begin position="2"/>
        <end position="337"/>
    </location>
</feature>
<evidence type="ECO:0000259" key="2">
    <source>
        <dbReference type="Pfam" id="PF07916"/>
    </source>
</evidence>
<feature type="transmembrane region" description="Helical" evidence="1">
    <location>
        <begin position="246"/>
        <end position="269"/>
    </location>
</feature>
<dbReference type="AlphaFoldDB" id="A0A2W4TNC5"/>
<comment type="caution">
    <text evidence="3">The sequence shown here is derived from an EMBL/GenBank/DDBJ whole genome shotgun (WGS) entry which is preliminary data.</text>
</comment>
<keyword evidence="1" id="KW-0812">Transmembrane</keyword>
<evidence type="ECO:0000256" key="1">
    <source>
        <dbReference type="SAM" id="Phobius"/>
    </source>
</evidence>
<sequence>MAQLNYQMANTKIADPDLRQQLQLFQTDCFGPARAKFFREHTVLPTHYSPDDIDWPGSQYFQDTAGFYGDPNPNLAPRAKEEIPGFPYDTNRDFEYGGTAPASGLGKPTCKQWWTDGTVGLRQRLLSQIDPGSQSQFSTWFTATYSGKTMADAQSEEIHRLFVQEVNGGQTPGLATVANTLLNPFNGPNTVPLLATLGGAYHALEQRASFYALQQAAPIGQSLILMAVYLSLPFVLVFSSYSLETVLMASLGIFAIRFLTALWALASWIDNALTEGLGIQWWKGLIPGQGGGIAILVSQMAGALLYVGLPIVWMMALGWAGHNLAAGEGIAHMSRGIGQAAGGAIRFGGNLLKSKMSMRPGK</sequence>
<dbReference type="InterPro" id="IPR012931">
    <property type="entry name" value="TraG_N_Proteobacteria"/>
</dbReference>
<dbReference type="EMBL" id="QJPH01000103">
    <property type="protein sequence ID" value="PZN85894.1"/>
    <property type="molecule type" value="Genomic_DNA"/>
</dbReference>
<evidence type="ECO:0000313" key="3">
    <source>
        <dbReference type="EMBL" id="PZN85894.1"/>
    </source>
</evidence>
<name>A0A2W4TNC5_9GAMM</name>
<organism evidence="3 4">
    <name type="scientific">Candidatus Methylumidiphilus alinenensis</name>
    <dbReference type="NCBI Taxonomy" id="2202197"/>
    <lineage>
        <taxon>Bacteria</taxon>
        <taxon>Pseudomonadati</taxon>
        <taxon>Pseudomonadota</taxon>
        <taxon>Gammaproteobacteria</taxon>
        <taxon>Methylococcales</taxon>
        <taxon>Candidatus Methylumidiphilus</taxon>
    </lineage>
</organism>
<gene>
    <name evidence="3" type="ORF">DM484_01235</name>
</gene>
<reference evidence="3 4" key="1">
    <citation type="journal article" date="2018" name="Aquat. Microb. Ecol.">
        <title>Gammaproteobacterial methanotrophs dominate.</title>
        <authorList>
            <person name="Rissanen A.J."/>
            <person name="Saarenheimo J."/>
            <person name="Tiirola M."/>
            <person name="Peura S."/>
            <person name="Aalto S.L."/>
            <person name="Karvinen A."/>
            <person name="Nykanen H."/>
        </authorList>
    </citation>
    <scope>NUCLEOTIDE SEQUENCE [LARGE SCALE GENOMIC DNA]</scope>
    <source>
        <strain evidence="3">AMbin10</strain>
    </source>
</reference>
<accession>A0A2W4TNC5</accession>